<organism evidence="1 2">
    <name type="scientific">Hyalomma asiaticum</name>
    <name type="common">Tick</name>
    <dbReference type="NCBI Taxonomy" id="266040"/>
    <lineage>
        <taxon>Eukaryota</taxon>
        <taxon>Metazoa</taxon>
        <taxon>Ecdysozoa</taxon>
        <taxon>Arthropoda</taxon>
        <taxon>Chelicerata</taxon>
        <taxon>Arachnida</taxon>
        <taxon>Acari</taxon>
        <taxon>Parasitiformes</taxon>
        <taxon>Ixodida</taxon>
        <taxon>Ixodoidea</taxon>
        <taxon>Ixodidae</taxon>
        <taxon>Hyalomminae</taxon>
        <taxon>Hyalomma</taxon>
    </lineage>
</organism>
<reference evidence="1" key="1">
    <citation type="submission" date="2020-05" db="EMBL/GenBank/DDBJ databases">
        <title>Large-scale comparative analyses of tick genomes elucidate their genetic diversity and vector capacities.</title>
        <authorList>
            <person name="Jia N."/>
            <person name="Wang J."/>
            <person name="Shi W."/>
            <person name="Du L."/>
            <person name="Sun Y."/>
            <person name="Zhan W."/>
            <person name="Jiang J."/>
            <person name="Wang Q."/>
            <person name="Zhang B."/>
            <person name="Ji P."/>
            <person name="Sakyi L.B."/>
            <person name="Cui X."/>
            <person name="Yuan T."/>
            <person name="Jiang B."/>
            <person name="Yang W."/>
            <person name="Lam T.T.-Y."/>
            <person name="Chang Q."/>
            <person name="Ding S."/>
            <person name="Wang X."/>
            <person name="Zhu J."/>
            <person name="Ruan X."/>
            <person name="Zhao L."/>
            <person name="Wei J."/>
            <person name="Que T."/>
            <person name="Du C."/>
            <person name="Cheng J."/>
            <person name="Dai P."/>
            <person name="Han X."/>
            <person name="Huang E."/>
            <person name="Gao Y."/>
            <person name="Liu J."/>
            <person name="Shao H."/>
            <person name="Ye R."/>
            <person name="Li L."/>
            <person name="Wei W."/>
            <person name="Wang X."/>
            <person name="Wang C."/>
            <person name="Yang T."/>
            <person name="Huo Q."/>
            <person name="Li W."/>
            <person name="Guo W."/>
            <person name="Chen H."/>
            <person name="Zhou L."/>
            <person name="Ni X."/>
            <person name="Tian J."/>
            <person name="Zhou Y."/>
            <person name="Sheng Y."/>
            <person name="Liu T."/>
            <person name="Pan Y."/>
            <person name="Xia L."/>
            <person name="Li J."/>
            <person name="Zhao F."/>
            <person name="Cao W."/>
        </authorList>
    </citation>
    <scope>NUCLEOTIDE SEQUENCE</scope>
    <source>
        <strain evidence="1">Hyas-2018</strain>
    </source>
</reference>
<evidence type="ECO:0000313" key="2">
    <source>
        <dbReference type="Proteomes" id="UP000821845"/>
    </source>
</evidence>
<dbReference type="EMBL" id="CM023488">
    <property type="protein sequence ID" value="KAH6923843.1"/>
    <property type="molecule type" value="Genomic_DNA"/>
</dbReference>
<sequence>MKPSDGHSRRICKILKSEWWRQVRTFKDLLRIACANGMDGHPGYRQYRQWCNVADSTSEFLWRTVRPTLPVQKKGNPVQGHVLNLSTTPIPEEHERVLGLGPKYCFEPHLNPFEKIATARAVSRWRPPAEARQRRLRRKHRRVPYQALSSQNLSVLAKKVVHNVYVQVSVGTQVQLQDLVSALQPSQRELGGTQRAPSTRGQKASTSAGISQRSAEAVQTSLTVLKGRLPTKKPTPPLTTSSEEHSSGADSMEVCAAADTEETGEFAASGKPPKSPVTAPNPVAGAKGLDIRLLPQERAHD</sequence>
<keyword evidence="2" id="KW-1185">Reference proteome</keyword>
<comment type="caution">
    <text evidence="1">The sequence shown here is derived from an EMBL/GenBank/DDBJ whole genome shotgun (WGS) entry which is preliminary data.</text>
</comment>
<protein>
    <submittedName>
        <fullName evidence="1">Uncharacterized protein</fullName>
    </submittedName>
</protein>
<evidence type="ECO:0000313" key="1">
    <source>
        <dbReference type="EMBL" id="KAH6923843.1"/>
    </source>
</evidence>
<proteinExistence type="predicted"/>
<accession>A0ACB7RN06</accession>
<gene>
    <name evidence="1" type="ORF">HPB50_007789</name>
</gene>
<dbReference type="Proteomes" id="UP000821845">
    <property type="component" value="Chromosome 8"/>
</dbReference>
<name>A0ACB7RN06_HYAAI</name>